<dbReference type="NCBIfam" id="NF001799">
    <property type="entry name" value="PRK00521.2-2"/>
    <property type="match status" value="1"/>
</dbReference>
<evidence type="ECO:0000256" key="1">
    <source>
        <dbReference type="ARBA" id="ARBA00022517"/>
    </source>
</evidence>
<dbReference type="GO" id="GO:0030490">
    <property type="term" value="P:maturation of SSU-rRNA"/>
    <property type="evidence" value="ECO:0007669"/>
    <property type="project" value="UniProtKB-UniRule"/>
</dbReference>
<evidence type="ECO:0000256" key="2">
    <source>
        <dbReference type="HAMAP-Rule" id="MF_00003"/>
    </source>
</evidence>
<sequence length="120" mass="13882">MKKIYQAKSYKTLRTANMIRLALIDVLHSNKLHTDLFECKITVTKVVAQAGQGMYHCYILPFSNSKLSQDKLMHAINDSLPIIRRMITQKINLKYSPELRIFYDYGFDNAANVDKILKSL</sequence>
<dbReference type="Gene3D" id="3.30.300.20">
    <property type="match status" value="1"/>
</dbReference>
<comment type="function">
    <text evidence="2">One of several proteins that assist in the late maturation steps of the functional core of the 30S ribosomal subunit. Associates with free 30S ribosomal subunits (but not with 30S subunits that are part of 70S ribosomes or polysomes). Required for efficient processing of 16S rRNA. May interact with the 5'-terminal helix region of 16S rRNA.</text>
</comment>
<evidence type="ECO:0000313" key="3">
    <source>
        <dbReference type="EMBL" id="KJV53459.1"/>
    </source>
</evidence>
<dbReference type="InterPro" id="IPR015946">
    <property type="entry name" value="KH_dom-like_a/b"/>
</dbReference>
<dbReference type="RefSeq" id="WP_045919027.1">
    <property type="nucleotide sequence ID" value="NZ_LS398551.1"/>
</dbReference>
<dbReference type="Proteomes" id="UP000244959">
    <property type="component" value="Chromosome I"/>
</dbReference>
<dbReference type="HAMAP" id="MF_00003">
    <property type="entry name" value="RbfA"/>
    <property type="match status" value="1"/>
</dbReference>
<reference evidence="4" key="3">
    <citation type="submission" date="2018-03" db="EMBL/GenBank/DDBJ databases">
        <authorList>
            <person name="Keele B.F."/>
        </authorList>
    </citation>
    <scope>NUCLEOTIDE SEQUENCE [LARGE SCALE GENOMIC DNA]</scope>
    <source>
        <strain evidence="4">Gilliam</strain>
    </source>
</reference>
<organism evidence="3 5">
    <name type="scientific">Orientia tsutsugamushi str. Gilliam</name>
    <dbReference type="NCBI Taxonomy" id="1359184"/>
    <lineage>
        <taxon>Bacteria</taxon>
        <taxon>Pseudomonadati</taxon>
        <taxon>Pseudomonadota</taxon>
        <taxon>Alphaproteobacteria</taxon>
        <taxon>Rickettsiales</taxon>
        <taxon>Rickettsiaceae</taxon>
        <taxon>Rickettsieae</taxon>
        <taxon>Orientia</taxon>
    </lineage>
</organism>
<proteinExistence type="inferred from homology"/>
<dbReference type="AlphaFoldDB" id="A0A0F3MFV9"/>
<dbReference type="EMBL" id="LS398551">
    <property type="protein sequence ID" value="SPR10951.1"/>
    <property type="molecule type" value="Genomic_DNA"/>
</dbReference>
<accession>A0A0F3MFV9</accession>
<evidence type="ECO:0000313" key="5">
    <source>
        <dbReference type="Proteomes" id="UP000033769"/>
    </source>
</evidence>
<dbReference type="EMBL" id="LANO01000007">
    <property type="protein sequence ID" value="KJV53459.1"/>
    <property type="molecule type" value="Genomic_DNA"/>
</dbReference>
<dbReference type="InterPro" id="IPR000238">
    <property type="entry name" value="RbfA"/>
</dbReference>
<dbReference type="GO" id="GO:0005737">
    <property type="term" value="C:cytoplasm"/>
    <property type="evidence" value="ECO:0007669"/>
    <property type="project" value="UniProtKB-SubCell"/>
</dbReference>
<keyword evidence="1 2" id="KW-0690">Ribosome biogenesis</keyword>
<dbReference type="PROSITE" id="PS01319">
    <property type="entry name" value="RBFA"/>
    <property type="match status" value="1"/>
</dbReference>
<gene>
    <name evidence="2 4" type="primary">rbfA</name>
    <name evidence="4" type="ORF">GILLIAM_02193</name>
    <name evidence="3" type="ORF">OTSGILL_0696</name>
</gene>
<keyword evidence="2" id="KW-0963">Cytoplasm</keyword>
<protein>
    <recommendedName>
        <fullName evidence="2">Ribosome-binding factor A</fullName>
    </recommendedName>
</protein>
<reference evidence="3 5" key="1">
    <citation type="submission" date="2015-02" db="EMBL/GenBank/DDBJ databases">
        <title>Genome Sequencing of Rickettsiales.</title>
        <authorList>
            <person name="Daugherty S.C."/>
            <person name="Su Q."/>
            <person name="Abolude K."/>
            <person name="Beier-Sexton M."/>
            <person name="Carlyon J.A."/>
            <person name="Carter R."/>
            <person name="Day N.P."/>
            <person name="Dumler S.J."/>
            <person name="Dyachenko V."/>
            <person name="Godinez A."/>
            <person name="Kurtti T.J."/>
            <person name="Lichay M."/>
            <person name="Mullins K.E."/>
            <person name="Ott S."/>
            <person name="Pappas-Brown V."/>
            <person name="Paris D.H."/>
            <person name="Patel P."/>
            <person name="Richards A.L."/>
            <person name="Sadzewicz L."/>
            <person name="Sears K."/>
            <person name="Seidman D."/>
            <person name="Sengamalay N."/>
            <person name="Stenos J."/>
            <person name="Tallon L.J."/>
            <person name="Vincent G."/>
            <person name="Fraser C.M."/>
            <person name="Munderloh U."/>
            <person name="Dunning-Hotopp J.C."/>
        </authorList>
    </citation>
    <scope>NUCLEOTIDE SEQUENCE [LARGE SCALE GENOMIC DNA]</scope>
    <source>
        <strain evidence="3 5">Gilliam</strain>
    </source>
</reference>
<dbReference type="InterPro" id="IPR023799">
    <property type="entry name" value="RbfA_dom_sf"/>
</dbReference>
<evidence type="ECO:0000313" key="4">
    <source>
        <dbReference type="EMBL" id="SPR10951.1"/>
    </source>
</evidence>
<evidence type="ECO:0000313" key="6">
    <source>
        <dbReference type="Proteomes" id="UP000244959"/>
    </source>
</evidence>
<dbReference type="Proteomes" id="UP000033769">
    <property type="component" value="Unassembled WGS sequence"/>
</dbReference>
<dbReference type="Pfam" id="PF02033">
    <property type="entry name" value="RBFA"/>
    <property type="match status" value="1"/>
</dbReference>
<reference evidence="6" key="2">
    <citation type="submission" date="2018-03" db="EMBL/GenBank/DDBJ databases">
        <authorList>
            <person name="Batty M. E."/>
            <person name="Batty M E."/>
        </authorList>
    </citation>
    <scope>NUCLEOTIDE SEQUENCE [LARGE SCALE GENOMIC DNA]</scope>
    <source>
        <strain evidence="6">Gilliam</strain>
    </source>
</reference>
<comment type="subcellular location">
    <subcellularLocation>
        <location evidence="2">Cytoplasm</location>
    </subcellularLocation>
</comment>
<dbReference type="PATRIC" id="fig|1359184.3.peg.2977"/>
<dbReference type="SUPFAM" id="SSF89919">
    <property type="entry name" value="Ribosome-binding factor A, RbfA"/>
    <property type="match status" value="1"/>
</dbReference>
<comment type="similarity">
    <text evidence="2">Belongs to the RbfA family.</text>
</comment>
<keyword evidence="6" id="KW-1185">Reference proteome</keyword>
<dbReference type="InterPro" id="IPR020053">
    <property type="entry name" value="Ribosome-bd_factorA_CS"/>
</dbReference>
<name>A0A0F3MFV9_ORITS</name>
<comment type="subunit">
    <text evidence="2">Monomer. Binds 30S ribosomal subunits, but not 50S ribosomal subunits or 70S ribosomes.</text>
</comment>